<evidence type="ECO:0000256" key="4">
    <source>
        <dbReference type="ARBA" id="ARBA00022729"/>
    </source>
</evidence>
<comment type="similarity">
    <text evidence="2">Belongs to the sulfatase family.</text>
</comment>
<keyword evidence="3" id="KW-0479">Metal-binding</keyword>
<keyword evidence="10" id="KW-1185">Reference proteome</keyword>
<evidence type="ECO:0000256" key="6">
    <source>
        <dbReference type="ARBA" id="ARBA00022837"/>
    </source>
</evidence>
<keyword evidence="6" id="KW-0106">Calcium</keyword>
<dbReference type="InterPro" id="IPR000917">
    <property type="entry name" value="Sulfatase_N"/>
</dbReference>
<reference evidence="9 10" key="1">
    <citation type="submission" date="2023-02" db="EMBL/GenBank/DDBJ databases">
        <title>Genome sequence of Lentisphaera profundi SAORIC-696.</title>
        <authorList>
            <person name="Kim e."/>
            <person name="Cho J.-C."/>
            <person name="Choi A."/>
            <person name="Kang I."/>
        </authorList>
    </citation>
    <scope>NUCLEOTIDE SEQUENCE [LARGE SCALE GENOMIC DNA]</scope>
    <source>
        <strain evidence="9 10">SAORIC-696</strain>
    </source>
</reference>
<keyword evidence="5" id="KW-0378">Hydrolase</keyword>
<dbReference type="Proteomes" id="UP001214250">
    <property type="component" value="Chromosome 2"/>
</dbReference>
<evidence type="ECO:0000256" key="2">
    <source>
        <dbReference type="ARBA" id="ARBA00008779"/>
    </source>
</evidence>
<dbReference type="CDD" id="cd16030">
    <property type="entry name" value="iduronate-2-sulfatase"/>
    <property type="match status" value="1"/>
</dbReference>
<evidence type="ECO:0000256" key="5">
    <source>
        <dbReference type="ARBA" id="ARBA00022801"/>
    </source>
</evidence>
<evidence type="ECO:0000256" key="1">
    <source>
        <dbReference type="ARBA" id="ARBA00001913"/>
    </source>
</evidence>
<protein>
    <submittedName>
        <fullName evidence="9">Sulfatase</fullName>
    </submittedName>
</protein>
<evidence type="ECO:0000256" key="3">
    <source>
        <dbReference type="ARBA" id="ARBA00022723"/>
    </source>
</evidence>
<feature type="chain" id="PRO_5046683595" evidence="7">
    <location>
        <begin position="18"/>
        <end position="488"/>
    </location>
</feature>
<dbReference type="InterPro" id="IPR035874">
    <property type="entry name" value="IDS"/>
</dbReference>
<gene>
    <name evidence="9" type="ORF">PQO03_14330</name>
</gene>
<dbReference type="EMBL" id="CP117812">
    <property type="protein sequence ID" value="WDE99011.1"/>
    <property type="molecule type" value="Genomic_DNA"/>
</dbReference>
<evidence type="ECO:0000313" key="10">
    <source>
        <dbReference type="Proteomes" id="UP001214250"/>
    </source>
</evidence>
<evidence type="ECO:0000313" key="9">
    <source>
        <dbReference type="EMBL" id="WDE99011.1"/>
    </source>
</evidence>
<keyword evidence="4 7" id="KW-0732">Signal</keyword>
<dbReference type="Gene3D" id="3.40.720.10">
    <property type="entry name" value="Alkaline Phosphatase, subunit A"/>
    <property type="match status" value="1"/>
</dbReference>
<proteinExistence type="inferred from homology"/>
<dbReference type="Pfam" id="PF00884">
    <property type="entry name" value="Sulfatase"/>
    <property type="match status" value="1"/>
</dbReference>
<dbReference type="InterPro" id="IPR017850">
    <property type="entry name" value="Alkaline_phosphatase_core_sf"/>
</dbReference>
<dbReference type="PANTHER" id="PTHR45953:SF1">
    <property type="entry name" value="IDURONATE 2-SULFATASE"/>
    <property type="match status" value="1"/>
</dbReference>
<name>A0ABY7W1X2_9BACT</name>
<dbReference type="SUPFAM" id="SSF53649">
    <property type="entry name" value="Alkaline phosphatase-like"/>
    <property type="match status" value="1"/>
</dbReference>
<dbReference type="InterPro" id="IPR024607">
    <property type="entry name" value="Sulfatase_CS"/>
</dbReference>
<accession>A0ABY7W1X2</accession>
<dbReference type="PANTHER" id="PTHR45953">
    <property type="entry name" value="IDURONATE 2-SULFATASE"/>
    <property type="match status" value="1"/>
</dbReference>
<organism evidence="9 10">
    <name type="scientific">Lentisphaera profundi</name>
    <dbReference type="NCBI Taxonomy" id="1658616"/>
    <lineage>
        <taxon>Bacteria</taxon>
        <taxon>Pseudomonadati</taxon>
        <taxon>Lentisphaerota</taxon>
        <taxon>Lentisphaeria</taxon>
        <taxon>Lentisphaerales</taxon>
        <taxon>Lentisphaeraceae</taxon>
        <taxon>Lentisphaera</taxon>
    </lineage>
</organism>
<feature type="signal peptide" evidence="7">
    <location>
        <begin position="1"/>
        <end position="17"/>
    </location>
</feature>
<evidence type="ECO:0000259" key="8">
    <source>
        <dbReference type="Pfam" id="PF00884"/>
    </source>
</evidence>
<feature type="domain" description="Sulfatase N-terminal" evidence="8">
    <location>
        <begin position="22"/>
        <end position="373"/>
    </location>
</feature>
<evidence type="ECO:0000256" key="7">
    <source>
        <dbReference type="SAM" id="SignalP"/>
    </source>
</evidence>
<dbReference type="PROSITE" id="PS00149">
    <property type="entry name" value="SULFATASE_2"/>
    <property type="match status" value="1"/>
</dbReference>
<comment type="cofactor">
    <cofactor evidence="1">
        <name>Ca(2+)</name>
        <dbReference type="ChEBI" id="CHEBI:29108"/>
    </cofactor>
</comment>
<dbReference type="RefSeq" id="WP_274153874.1">
    <property type="nucleotide sequence ID" value="NZ_CP117812.1"/>
</dbReference>
<sequence length="488" mass="55239">MKLLLCLCLLFASTSFAKEKMNVLFISADDLNCDIGPYGNTQVKTPNLDRLAKMGTVFDRAYCQQALCGPSRASIMSGLRPNSLGVFTLNDELRGRKPNLVTMGEFFQQQGYYSGRVGKIYHYGNPTYIGTNGHDDEQTWTERFNPIGIDRTQEENIIRYPGGKTGKKGGLGISMAWWAPESKDSEHTDGLVADRAIKMIEANKNKPFFIAAGFFNPHCPYVAPKKYFDLYDIKDIELQEIDDAKKELQDVPPMAIQRDAGKRWPYYYNGLTRDEAKQSKLAYYATVSFIDAQLGRILDSLEENNLTDKTIIVFWSDHGYFLGEKGLWFKRKAFERSARAPLMIASPGLKKGQICKSPVEMLDIYPTLVDQTGFKIPSELEGLSLSPLLNNSEAKWDKPAITQVHHSSNKQGYSIRTKKWRYTEWNEGRDGKELYKHEIDPEEATNLASNPEYTQVIAQLSKQVQVYSKSYVANASKAKKGKNKKVTK</sequence>